<gene>
    <name evidence="2" type="ORF">J4G78_09880</name>
</gene>
<organism evidence="2 3">
    <name type="scientific">Parasphingorhabdus cellanae</name>
    <dbReference type="NCBI Taxonomy" id="2806553"/>
    <lineage>
        <taxon>Bacteria</taxon>
        <taxon>Pseudomonadati</taxon>
        <taxon>Pseudomonadota</taxon>
        <taxon>Alphaproteobacteria</taxon>
        <taxon>Sphingomonadales</taxon>
        <taxon>Sphingomonadaceae</taxon>
        <taxon>Parasphingorhabdus</taxon>
    </lineage>
</organism>
<keyword evidence="3" id="KW-1185">Reference proteome</keyword>
<keyword evidence="2" id="KW-0378">Hydrolase</keyword>
<dbReference type="Proteomes" id="UP000663923">
    <property type="component" value="Chromosome"/>
</dbReference>
<dbReference type="EMBL" id="CP071794">
    <property type="protein sequence ID" value="QTD54595.1"/>
    <property type="molecule type" value="Genomic_DNA"/>
</dbReference>
<accession>A0ABX7SZB1</accession>
<sequence length="324" mass="35998">MRLSDSVPAASTDIVDLWAGEHDLPSWFTEALDVPREEAFVEVGGQKVHYFRWGKRGNPPLLLTHGFLAHARCFAFIAPFLAEDYDIIVYDLAGMGESEIGTVFEGTQRAEDMVALAEALDLFSGPVKPKIIAHSFGSGVALTAMELAGDRFGGLIICDLMIMRPEKLAAHFKGGGGPPGSGKTDRPTNVYPDYETARGRFILAPPQDVQTPFLLDYMAYHSMRQVEGGWTWKFNPKVFHRSENDQEKWRQAPQRIVDLPHRLAIIYGENSRLFDADSAAYLRELGGDHIPMIAVPKAEHHLMLDQPLAFVAALRSVLALWDVP</sequence>
<evidence type="ECO:0000313" key="3">
    <source>
        <dbReference type="Proteomes" id="UP000663923"/>
    </source>
</evidence>
<dbReference type="PANTHER" id="PTHR43194">
    <property type="entry name" value="HYDROLASE ALPHA/BETA FOLD FAMILY"/>
    <property type="match status" value="1"/>
</dbReference>
<dbReference type="InterPro" id="IPR029058">
    <property type="entry name" value="AB_hydrolase_fold"/>
</dbReference>
<dbReference type="PANTHER" id="PTHR43194:SF2">
    <property type="entry name" value="PEROXISOMAL MEMBRANE PROTEIN LPX1"/>
    <property type="match status" value="1"/>
</dbReference>
<dbReference type="InterPro" id="IPR000073">
    <property type="entry name" value="AB_hydrolase_1"/>
</dbReference>
<dbReference type="SUPFAM" id="SSF53474">
    <property type="entry name" value="alpha/beta-Hydrolases"/>
    <property type="match status" value="1"/>
</dbReference>
<dbReference type="Gene3D" id="3.40.50.1820">
    <property type="entry name" value="alpha/beta hydrolase"/>
    <property type="match status" value="1"/>
</dbReference>
<feature type="domain" description="AB hydrolase-1" evidence="1">
    <location>
        <begin position="61"/>
        <end position="313"/>
    </location>
</feature>
<proteinExistence type="predicted"/>
<evidence type="ECO:0000313" key="2">
    <source>
        <dbReference type="EMBL" id="QTD54595.1"/>
    </source>
</evidence>
<name>A0ABX7SZB1_9SPHN</name>
<dbReference type="InterPro" id="IPR050228">
    <property type="entry name" value="Carboxylesterase_BioH"/>
</dbReference>
<dbReference type="Pfam" id="PF12697">
    <property type="entry name" value="Abhydrolase_6"/>
    <property type="match status" value="1"/>
</dbReference>
<protein>
    <submittedName>
        <fullName evidence="2">Alpha/beta hydrolase</fullName>
    </submittedName>
</protein>
<dbReference type="GO" id="GO:0016787">
    <property type="term" value="F:hydrolase activity"/>
    <property type="evidence" value="ECO:0007669"/>
    <property type="project" value="UniProtKB-KW"/>
</dbReference>
<reference evidence="2 3" key="1">
    <citation type="submission" date="2021-03" db="EMBL/GenBank/DDBJ databases">
        <title>Complete genome of Parasphingorhabdus_sp.JHSY0214.</title>
        <authorList>
            <person name="Yoo J.H."/>
            <person name="Bae J.W."/>
        </authorList>
    </citation>
    <scope>NUCLEOTIDE SEQUENCE [LARGE SCALE GENOMIC DNA]</scope>
    <source>
        <strain evidence="2 3">JHSY0214</strain>
    </source>
</reference>
<evidence type="ECO:0000259" key="1">
    <source>
        <dbReference type="Pfam" id="PF12697"/>
    </source>
</evidence>